<keyword evidence="3" id="KW-1185">Reference proteome</keyword>
<dbReference type="Proteomes" id="UP000317078">
    <property type="component" value="Unassembled WGS sequence"/>
</dbReference>
<dbReference type="EMBL" id="RCZP01000004">
    <property type="protein sequence ID" value="TPG59169.1"/>
    <property type="molecule type" value="Genomic_DNA"/>
</dbReference>
<proteinExistence type="predicted"/>
<evidence type="ECO:0000313" key="2">
    <source>
        <dbReference type="EMBL" id="TPG59169.1"/>
    </source>
</evidence>
<feature type="compositionally biased region" description="Basic and acidic residues" evidence="1">
    <location>
        <begin position="7"/>
        <end position="25"/>
    </location>
</feature>
<sequence>MTAAASDLDRPLPEGRFEATGHTADEPVPGDRAAGHGMQGLIGALRNRQPLAGDGIWRVSLRGEEGGRLVRRDERGGWRLLQVDDLTDAQLEAYDEAMQPSPTPSADPLAMTRSASR</sequence>
<feature type="region of interest" description="Disordered" evidence="1">
    <location>
        <begin position="95"/>
        <end position="117"/>
    </location>
</feature>
<reference evidence="2 3" key="1">
    <citation type="journal article" date="2019" name="Environ. Microbiol.">
        <title>Species interactions and distinct microbial communities in high Arctic permafrost affected cryosols are associated with the CH4 and CO2 gas fluxes.</title>
        <authorList>
            <person name="Altshuler I."/>
            <person name="Hamel J."/>
            <person name="Turney S."/>
            <person name="Magnuson E."/>
            <person name="Levesque R."/>
            <person name="Greer C."/>
            <person name="Whyte L.G."/>
        </authorList>
    </citation>
    <scope>NUCLEOTIDE SEQUENCE [LARGE SCALE GENOMIC DNA]</scope>
    <source>
        <strain evidence="2 3">S9.3B</strain>
    </source>
</reference>
<name>A0A502GAW1_9PROT</name>
<protein>
    <submittedName>
        <fullName evidence="2">Uncharacterized protein</fullName>
    </submittedName>
</protein>
<comment type="caution">
    <text evidence="2">The sequence shown here is derived from an EMBL/GenBank/DDBJ whole genome shotgun (WGS) entry which is preliminary data.</text>
</comment>
<dbReference type="AlphaFoldDB" id="A0A502GAW1"/>
<feature type="region of interest" description="Disordered" evidence="1">
    <location>
        <begin position="1"/>
        <end position="39"/>
    </location>
</feature>
<dbReference type="RefSeq" id="WP_140882156.1">
    <property type="nucleotide sequence ID" value="NZ_RCZP01000004.1"/>
</dbReference>
<dbReference type="OrthoDB" id="9922204at2"/>
<evidence type="ECO:0000256" key="1">
    <source>
        <dbReference type="SAM" id="MobiDB-lite"/>
    </source>
</evidence>
<accession>A0A502GAW1</accession>
<organism evidence="2 3">
    <name type="scientific">Muricoccus nepalensis</name>
    <dbReference type="NCBI Taxonomy" id="1854500"/>
    <lineage>
        <taxon>Bacteria</taxon>
        <taxon>Pseudomonadati</taxon>
        <taxon>Pseudomonadota</taxon>
        <taxon>Alphaproteobacteria</taxon>
        <taxon>Acetobacterales</taxon>
        <taxon>Roseomonadaceae</taxon>
        <taxon>Muricoccus</taxon>
    </lineage>
</organism>
<gene>
    <name evidence="2" type="ORF">EAH89_07455</name>
</gene>
<evidence type="ECO:0000313" key="3">
    <source>
        <dbReference type="Proteomes" id="UP000317078"/>
    </source>
</evidence>